<dbReference type="SMART" id="SM00448">
    <property type="entry name" value="REC"/>
    <property type="match status" value="1"/>
</dbReference>
<dbReference type="Gene3D" id="3.40.50.2300">
    <property type="match status" value="1"/>
</dbReference>
<evidence type="ECO:0000313" key="5">
    <source>
        <dbReference type="Proteomes" id="UP000798808"/>
    </source>
</evidence>
<feature type="modified residue" description="4-aspartylphosphate" evidence="1">
    <location>
        <position position="54"/>
    </location>
</feature>
<proteinExistence type="predicted"/>
<evidence type="ECO:0000313" key="4">
    <source>
        <dbReference type="EMBL" id="MTI25021.1"/>
    </source>
</evidence>
<name>A0ABW9RM06_9BACT</name>
<dbReference type="Pfam" id="PF00072">
    <property type="entry name" value="Response_reg"/>
    <property type="match status" value="1"/>
</dbReference>
<feature type="domain" description="Response regulatory" evidence="2">
    <location>
        <begin position="2"/>
        <end position="114"/>
    </location>
</feature>
<dbReference type="EMBL" id="SMLW01000475">
    <property type="protein sequence ID" value="MTI25021.1"/>
    <property type="molecule type" value="Genomic_DNA"/>
</dbReference>
<dbReference type="SMART" id="SM00850">
    <property type="entry name" value="LytTR"/>
    <property type="match status" value="1"/>
</dbReference>
<dbReference type="InterPro" id="IPR001789">
    <property type="entry name" value="Sig_transdc_resp-reg_receiver"/>
</dbReference>
<evidence type="ECO:0000259" key="3">
    <source>
        <dbReference type="PROSITE" id="PS50930"/>
    </source>
</evidence>
<organism evidence="4 5">
    <name type="scientific">Fulvivirga kasyanovii</name>
    <dbReference type="NCBI Taxonomy" id="396812"/>
    <lineage>
        <taxon>Bacteria</taxon>
        <taxon>Pseudomonadati</taxon>
        <taxon>Bacteroidota</taxon>
        <taxon>Cytophagia</taxon>
        <taxon>Cytophagales</taxon>
        <taxon>Fulvivirgaceae</taxon>
        <taxon>Fulvivirga</taxon>
    </lineage>
</organism>
<dbReference type="PROSITE" id="PS50110">
    <property type="entry name" value="RESPONSE_REGULATORY"/>
    <property type="match status" value="1"/>
</dbReference>
<dbReference type="Proteomes" id="UP000798808">
    <property type="component" value="Unassembled WGS sequence"/>
</dbReference>
<dbReference type="InterPro" id="IPR046947">
    <property type="entry name" value="LytR-like"/>
</dbReference>
<comment type="caution">
    <text evidence="4">The sequence shown here is derived from an EMBL/GenBank/DDBJ whole genome shotgun (WGS) entry which is preliminary data.</text>
</comment>
<sequence length="252" mass="29357">MDILIIEDEKPAASRLERLLKSYNDQINVLDKIDSVKKAIKWLQSHQPELIFMDIQLADGLSFEIFEHVDIQAPVIFTTAFDEYALKAFKVNSIDYLLKPIDEDELAGAFKKLDRLSNNHQPQSNTLAQINQAMAMLTNKYKSRFVIKVGEHIKSVAVDEIQYFFSRDKATFCCVNDAKNYLLDYSLEQVEGMLDPEMFYRINRKYLISLEAIEDIISYSNSRLRIVLKHCNDDDVIVSRERVNDFKSWLDR</sequence>
<feature type="domain" description="HTH LytTR-type" evidence="3">
    <location>
        <begin position="145"/>
        <end position="252"/>
    </location>
</feature>
<gene>
    <name evidence="4" type="ORF">E1163_08725</name>
</gene>
<dbReference type="Pfam" id="PF04397">
    <property type="entry name" value="LytTR"/>
    <property type="match status" value="1"/>
</dbReference>
<protein>
    <submittedName>
        <fullName evidence="4">Response regulator transcription factor</fullName>
    </submittedName>
</protein>
<keyword evidence="5" id="KW-1185">Reference proteome</keyword>
<dbReference type="PANTHER" id="PTHR37299:SF1">
    <property type="entry name" value="STAGE 0 SPORULATION PROTEIN A HOMOLOG"/>
    <property type="match status" value="1"/>
</dbReference>
<dbReference type="PROSITE" id="PS50930">
    <property type="entry name" value="HTH_LYTTR"/>
    <property type="match status" value="1"/>
</dbReference>
<accession>A0ABW9RM06</accession>
<reference evidence="4 5" key="1">
    <citation type="submission" date="2019-02" db="EMBL/GenBank/DDBJ databases">
        <authorList>
            <person name="Goldberg S.R."/>
            <person name="Haltli B.A."/>
            <person name="Correa H."/>
            <person name="Russell K.G."/>
        </authorList>
    </citation>
    <scope>NUCLEOTIDE SEQUENCE [LARGE SCALE GENOMIC DNA]</scope>
    <source>
        <strain evidence="4 5">JCM 16186</strain>
    </source>
</reference>
<dbReference type="SUPFAM" id="SSF52172">
    <property type="entry name" value="CheY-like"/>
    <property type="match status" value="1"/>
</dbReference>
<dbReference type="InterPro" id="IPR007492">
    <property type="entry name" value="LytTR_DNA-bd_dom"/>
</dbReference>
<evidence type="ECO:0000256" key="1">
    <source>
        <dbReference type="PROSITE-ProRule" id="PRU00169"/>
    </source>
</evidence>
<dbReference type="Gene3D" id="2.40.50.1020">
    <property type="entry name" value="LytTr DNA-binding domain"/>
    <property type="match status" value="1"/>
</dbReference>
<dbReference type="InterPro" id="IPR011006">
    <property type="entry name" value="CheY-like_superfamily"/>
</dbReference>
<evidence type="ECO:0000259" key="2">
    <source>
        <dbReference type="PROSITE" id="PS50110"/>
    </source>
</evidence>
<dbReference type="RefSeq" id="WP_155171058.1">
    <property type="nucleotide sequence ID" value="NZ_BAAAFL010000008.1"/>
</dbReference>
<dbReference type="PANTHER" id="PTHR37299">
    <property type="entry name" value="TRANSCRIPTIONAL REGULATOR-RELATED"/>
    <property type="match status" value="1"/>
</dbReference>
<keyword evidence="1" id="KW-0597">Phosphoprotein</keyword>